<dbReference type="EMBL" id="JBHSSK010000009">
    <property type="protein sequence ID" value="MFC6206580.1"/>
    <property type="molecule type" value="Genomic_DNA"/>
</dbReference>
<feature type="compositionally biased region" description="Low complexity" evidence="1">
    <location>
        <begin position="120"/>
        <end position="132"/>
    </location>
</feature>
<reference evidence="3" key="1">
    <citation type="journal article" date="2019" name="Int. J. Syst. Evol. Microbiol.">
        <title>The Global Catalogue of Microorganisms (GCM) 10K type strain sequencing project: providing services to taxonomists for standard genome sequencing and annotation.</title>
        <authorList>
            <consortium name="The Broad Institute Genomics Platform"/>
            <consortium name="The Broad Institute Genome Sequencing Center for Infectious Disease"/>
            <person name="Wu L."/>
            <person name="Ma J."/>
        </authorList>
    </citation>
    <scope>NUCLEOTIDE SEQUENCE [LARGE SCALE GENOMIC DNA]</scope>
    <source>
        <strain evidence="3">CCM 8905</strain>
    </source>
</reference>
<organism evidence="2 3">
    <name type="scientific">Levilactobacillus tongjiangensis</name>
    <dbReference type="NCBI Taxonomy" id="2486023"/>
    <lineage>
        <taxon>Bacteria</taxon>
        <taxon>Bacillati</taxon>
        <taxon>Bacillota</taxon>
        <taxon>Bacilli</taxon>
        <taxon>Lactobacillales</taxon>
        <taxon>Lactobacillaceae</taxon>
        <taxon>Levilactobacillus</taxon>
    </lineage>
</organism>
<feature type="region of interest" description="Disordered" evidence="1">
    <location>
        <begin position="92"/>
        <end position="134"/>
    </location>
</feature>
<accession>A0ABW1SR03</accession>
<dbReference type="RefSeq" id="WP_125691168.1">
    <property type="nucleotide sequence ID" value="NZ_RHNY01000001.1"/>
</dbReference>
<comment type="caution">
    <text evidence="2">The sequence shown here is derived from an EMBL/GenBank/DDBJ whole genome shotgun (WGS) entry which is preliminary data.</text>
</comment>
<evidence type="ECO:0000313" key="3">
    <source>
        <dbReference type="Proteomes" id="UP001596254"/>
    </source>
</evidence>
<gene>
    <name evidence="2" type="ORF">ACFP1G_03680</name>
</gene>
<sequence>MSNWHVGLLCLCHQTRERQASEFIQGQLTLSNYYYGREAVKQSWIDEYYQVISQNYTNISNYLTRELNFPVAKREQLKARYLVSTDGKNTPYSSAYTTTKPSPSVPATPAPSTPKPATPAPVTKPSTATTVTEAGQGDTIKPAKKAKKTVKITATKKRHTKYIYRLKGHKVWFKDAHLKHSKGKTAKSAKTKWRITKQETVKINGKKATYLKVQDNHHHTAWILKKYVVKIKQ</sequence>
<name>A0ABW1SR03_9LACO</name>
<keyword evidence="3" id="KW-1185">Reference proteome</keyword>
<evidence type="ECO:0000313" key="2">
    <source>
        <dbReference type="EMBL" id="MFC6206580.1"/>
    </source>
</evidence>
<dbReference type="Proteomes" id="UP001596254">
    <property type="component" value="Unassembled WGS sequence"/>
</dbReference>
<evidence type="ECO:0000256" key="1">
    <source>
        <dbReference type="SAM" id="MobiDB-lite"/>
    </source>
</evidence>
<evidence type="ECO:0008006" key="4">
    <source>
        <dbReference type="Google" id="ProtNLM"/>
    </source>
</evidence>
<protein>
    <recommendedName>
        <fullName evidence="4">DUF5776 domain-containing protein</fullName>
    </recommendedName>
</protein>
<feature type="compositionally biased region" description="Pro residues" evidence="1">
    <location>
        <begin position="103"/>
        <end position="119"/>
    </location>
</feature>
<proteinExistence type="predicted"/>